<sequence>MSTKVDQDLAPGAKNKSSAVTKRKDCSAHGARRNVHSGFERDTRTSEMLEIYEMMRVLTGIRSMKAYKNSSTPSIHSSPSTPKQSPQPPDVRPSFHTHSLTHQGLIPAQPCSPTATQSFDVGRARPAAAPLLPNPHDTSASHRHPSKPIWVVRNNLPKQRALPDDPTLARRISIHIVIAIPDPEVPLLCLTPTLERARMALSRERDPYSQSQFRHFHPLPSPPRTSLARQVPLCFRSSQPAYTHGIPISTSNLASQRHTAAFSRERDQYSQANSGISNPTITSSHLHNTLECDRPGGAIAVVFSTSTTSCGASAAP</sequence>
<dbReference type="Proteomes" id="UP000521943">
    <property type="component" value="Unassembled WGS sequence"/>
</dbReference>
<proteinExistence type="predicted"/>
<feature type="region of interest" description="Disordered" evidence="1">
    <location>
        <begin position="1"/>
        <end position="41"/>
    </location>
</feature>
<dbReference type="EMBL" id="JACGCI010000095">
    <property type="protein sequence ID" value="KAF6746175.1"/>
    <property type="molecule type" value="Genomic_DNA"/>
</dbReference>
<evidence type="ECO:0000313" key="4">
    <source>
        <dbReference type="Proteomes" id="UP000521943"/>
    </source>
</evidence>
<accession>A0A8H6LW79</accession>
<evidence type="ECO:0000313" key="2">
    <source>
        <dbReference type="EMBL" id="KAF6746175.1"/>
    </source>
</evidence>
<organism evidence="3 4">
    <name type="scientific">Ephemerocybe angulata</name>
    <dbReference type="NCBI Taxonomy" id="980116"/>
    <lineage>
        <taxon>Eukaryota</taxon>
        <taxon>Fungi</taxon>
        <taxon>Dikarya</taxon>
        <taxon>Basidiomycota</taxon>
        <taxon>Agaricomycotina</taxon>
        <taxon>Agaricomycetes</taxon>
        <taxon>Agaricomycetidae</taxon>
        <taxon>Agaricales</taxon>
        <taxon>Agaricineae</taxon>
        <taxon>Psathyrellaceae</taxon>
        <taxon>Ephemerocybe</taxon>
    </lineage>
</organism>
<evidence type="ECO:0000313" key="3">
    <source>
        <dbReference type="EMBL" id="KAF6746178.1"/>
    </source>
</evidence>
<feature type="compositionally biased region" description="Low complexity" evidence="1">
    <location>
        <begin position="70"/>
        <end position="84"/>
    </location>
</feature>
<name>A0A8H6LW79_9AGAR</name>
<feature type="region of interest" description="Disordered" evidence="1">
    <location>
        <begin position="68"/>
        <end position="97"/>
    </location>
</feature>
<dbReference type="AlphaFoldDB" id="A0A8H6LW79"/>
<dbReference type="EMBL" id="JACGCI010000095">
    <property type="protein sequence ID" value="KAF6746178.1"/>
    <property type="molecule type" value="Genomic_DNA"/>
</dbReference>
<gene>
    <name evidence="2" type="ORF">DFP72DRAFT_1050867</name>
    <name evidence="3" type="ORF">DFP72DRAFT_1152797</name>
</gene>
<protein>
    <submittedName>
        <fullName evidence="3">Uncharacterized protein</fullName>
    </submittedName>
</protein>
<keyword evidence="4" id="KW-1185">Reference proteome</keyword>
<evidence type="ECO:0000256" key="1">
    <source>
        <dbReference type="SAM" id="MobiDB-lite"/>
    </source>
</evidence>
<comment type="caution">
    <text evidence="3">The sequence shown here is derived from an EMBL/GenBank/DDBJ whole genome shotgun (WGS) entry which is preliminary data.</text>
</comment>
<reference evidence="3 4" key="1">
    <citation type="submission" date="2020-07" db="EMBL/GenBank/DDBJ databases">
        <title>Comparative genomics of pyrophilous fungi reveals a link between fire events and developmental genes.</title>
        <authorList>
            <consortium name="DOE Joint Genome Institute"/>
            <person name="Steindorff A.S."/>
            <person name="Carver A."/>
            <person name="Calhoun S."/>
            <person name="Stillman K."/>
            <person name="Liu H."/>
            <person name="Lipzen A."/>
            <person name="Pangilinan J."/>
            <person name="Labutti K."/>
            <person name="Bruns T.D."/>
            <person name="Grigoriev I.V."/>
        </authorList>
    </citation>
    <scope>NUCLEOTIDE SEQUENCE [LARGE SCALE GENOMIC DNA]</scope>
    <source>
        <strain evidence="3 4">CBS 144469</strain>
    </source>
</reference>